<feature type="domain" description="HTH CENPB-type" evidence="2">
    <location>
        <begin position="1"/>
        <end position="40"/>
    </location>
</feature>
<dbReference type="PANTHER" id="PTHR19303:SF73">
    <property type="entry name" value="PROTEIN PDC2"/>
    <property type="match status" value="1"/>
</dbReference>
<evidence type="ECO:0000259" key="2">
    <source>
        <dbReference type="PROSITE" id="PS51253"/>
    </source>
</evidence>
<dbReference type="EMBL" id="DAKRPA010000102">
    <property type="protein sequence ID" value="DAZ98590.1"/>
    <property type="molecule type" value="Genomic_DNA"/>
</dbReference>
<sequence length="316" mass="36137">MTAKRMARDLHFRLQVEKVPSFSPGWLFRFMERHKVETVRLHGEQAATDFAGGEACMDNLRATIGRFELHKLYNIDEAAYNYRASPRTTLVRIKRDIKGKKYHQKRRQGVKRAADVAVGSNADGSDKLPFVALGLSKSPRCISLNQVQGNRRQERHEWRRVNDTWEHEDGSMSAYDRWVRGDGTVYRRSKCVDERKAILVTLNNRMIAEGRSILVVYDGARCHNLRENFRLSNVELLKLPPNTTAILQPMDQGVIAALKCRISTRKVNEMLNRGLAGHRTFKSIDVGDALLWADEAWADISQETSANCWRKTGLLS</sequence>
<dbReference type="AlphaFoldDB" id="A0AAV2YX32"/>
<reference evidence="3" key="1">
    <citation type="submission" date="2022-11" db="EMBL/GenBank/DDBJ databases">
        <authorList>
            <person name="Morgan W.R."/>
            <person name="Tartar A."/>
        </authorList>
    </citation>
    <scope>NUCLEOTIDE SEQUENCE</scope>
    <source>
        <strain evidence="3">ARSEF 373</strain>
    </source>
</reference>
<accession>A0AAV2YX32</accession>
<dbReference type="Proteomes" id="UP001146120">
    <property type="component" value="Unassembled WGS sequence"/>
</dbReference>
<dbReference type="GO" id="GO:0003677">
    <property type="term" value="F:DNA binding"/>
    <property type="evidence" value="ECO:0007669"/>
    <property type="project" value="UniProtKB-KW"/>
</dbReference>
<keyword evidence="4" id="KW-1185">Reference proteome</keyword>
<proteinExistence type="predicted"/>
<dbReference type="PANTHER" id="PTHR19303">
    <property type="entry name" value="TRANSPOSON"/>
    <property type="match status" value="1"/>
</dbReference>
<dbReference type="InterPro" id="IPR036397">
    <property type="entry name" value="RNaseH_sf"/>
</dbReference>
<reference evidence="3" key="2">
    <citation type="journal article" date="2023" name="Microbiol Resour">
        <title>Decontamination and Annotation of the Draft Genome Sequence of the Oomycete Lagenidium giganteum ARSEF 373.</title>
        <authorList>
            <person name="Morgan W.R."/>
            <person name="Tartar A."/>
        </authorList>
    </citation>
    <scope>NUCLEOTIDE SEQUENCE</scope>
    <source>
        <strain evidence="3">ARSEF 373</strain>
    </source>
</reference>
<organism evidence="3 4">
    <name type="scientific">Lagenidium giganteum</name>
    <dbReference type="NCBI Taxonomy" id="4803"/>
    <lineage>
        <taxon>Eukaryota</taxon>
        <taxon>Sar</taxon>
        <taxon>Stramenopiles</taxon>
        <taxon>Oomycota</taxon>
        <taxon>Peronosporomycetes</taxon>
        <taxon>Pythiales</taxon>
        <taxon>Pythiaceae</taxon>
    </lineage>
</organism>
<dbReference type="Pfam" id="PF03184">
    <property type="entry name" value="DDE_1"/>
    <property type="match status" value="1"/>
</dbReference>
<protein>
    <recommendedName>
        <fullName evidence="2">HTH CENPB-type domain-containing protein</fullName>
    </recommendedName>
</protein>
<evidence type="ECO:0000313" key="4">
    <source>
        <dbReference type="Proteomes" id="UP001146120"/>
    </source>
</evidence>
<evidence type="ECO:0000256" key="1">
    <source>
        <dbReference type="ARBA" id="ARBA00023125"/>
    </source>
</evidence>
<comment type="caution">
    <text evidence="3">The sequence shown here is derived from an EMBL/GenBank/DDBJ whole genome shotgun (WGS) entry which is preliminary data.</text>
</comment>
<evidence type="ECO:0000313" key="3">
    <source>
        <dbReference type="EMBL" id="DAZ98590.1"/>
    </source>
</evidence>
<dbReference type="GO" id="GO:0005634">
    <property type="term" value="C:nucleus"/>
    <property type="evidence" value="ECO:0007669"/>
    <property type="project" value="TreeGrafter"/>
</dbReference>
<dbReference type="InterPro" id="IPR004875">
    <property type="entry name" value="DDE_SF_endonuclease_dom"/>
</dbReference>
<dbReference type="PROSITE" id="PS51253">
    <property type="entry name" value="HTH_CENPB"/>
    <property type="match status" value="1"/>
</dbReference>
<name>A0AAV2YX32_9STRA</name>
<keyword evidence="1" id="KW-0238">DNA-binding</keyword>
<gene>
    <name evidence="3" type="ORF">N0F65_001009</name>
</gene>
<dbReference type="Gene3D" id="3.30.420.10">
    <property type="entry name" value="Ribonuclease H-like superfamily/Ribonuclease H"/>
    <property type="match status" value="1"/>
</dbReference>
<dbReference type="InterPro" id="IPR050863">
    <property type="entry name" value="CenT-Element_Derived"/>
</dbReference>
<dbReference type="InterPro" id="IPR006600">
    <property type="entry name" value="HTH_CenpB_DNA-bd_dom"/>
</dbReference>